<dbReference type="Proteomes" id="UP001477672">
    <property type="component" value="Unassembled WGS sequence"/>
</dbReference>
<reference evidence="5 6" key="1">
    <citation type="submission" date="2024-03" db="EMBL/GenBank/DDBJ databases">
        <title>Human intestinal bacterial collection.</title>
        <authorList>
            <person name="Pauvert C."/>
            <person name="Hitch T.C.A."/>
            <person name="Clavel T."/>
        </authorList>
    </citation>
    <scope>NUCLEOTIDE SEQUENCE [LARGE SCALE GENOMIC DNA]</scope>
    <source>
        <strain evidence="5 6">CLA-JM-H11</strain>
    </source>
</reference>
<dbReference type="Gene3D" id="1.20.120.530">
    <property type="entry name" value="GntR ligand-binding domain-like"/>
    <property type="match status" value="1"/>
</dbReference>
<keyword evidence="2" id="KW-0238">DNA-binding</keyword>
<proteinExistence type="predicted"/>
<dbReference type="SUPFAM" id="SSF48008">
    <property type="entry name" value="GntR ligand-binding domain-like"/>
    <property type="match status" value="1"/>
</dbReference>
<dbReference type="Pfam" id="PF07729">
    <property type="entry name" value="FCD"/>
    <property type="match status" value="1"/>
</dbReference>
<name>A0ABV1GID6_9FIRM</name>
<dbReference type="InterPro" id="IPR011711">
    <property type="entry name" value="GntR_C"/>
</dbReference>
<dbReference type="Gene3D" id="1.10.10.10">
    <property type="entry name" value="Winged helix-like DNA-binding domain superfamily/Winged helix DNA-binding domain"/>
    <property type="match status" value="1"/>
</dbReference>
<comment type="caution">
    <text evidence="5">The sequence shown here is derived from an EMBL/GenBank/DDBJ whole genome shotgun (WGS) entry which is preliminary data.</text>
</comment>
<evidence type="ECO:0000313" key="5">
    <source>
        <dbReference type="EMBL" id="MEQ2521621.1"/>
    </source>
</evidence>
<organism evidence="5 6">
    <name type="scientific">Ruthenibacterium intestinale</name>
    <dbReference type="NCBI Taxonomy" id="3133163"/>
    <lineage>
        <taxon>Bacteria</taxon>
        <taxon>Bacillati</taxon>
        <taxon>Bacillota</taxon>
        <taxon>Clostridia</taxon>
        <taxon>Eubacteriales</taxon>
        <taxon>Oscillospiraceae</taxon>
        <taxon>Ruthenibacterium</taxon>
    </lineage>
</organism>
<accession>A0ABV1GID6</accession>
<dbReference type="Pfam" id="PF00392">
    <property type="entry name" value="GntR"/>
    <property type="match status" value="1"/>
</dbReference>
<dbReference type="InterPro" id="IPR036388">
    <property type="entry name" value="WH-like_DNA-bd_sf"/>
</dbReference>
<gene>
    <name evidence="5" type="ORF">WMO24_14470</name>
</gene>
<dbReference type="SMART" id="SM00895">
    <property type="entry name" value="FCD"/>
    <property type="match status" value="1"/>
</dbReference>
<evidence type="ECO:0000256" key="2">
    <source>
        <dbReference type="ARBA" id="ARBA00023125"/>
    </source>
</evidence>
<dbReference type="CDD" id="cd07377">
    <property type="entry name" value="WHTH_GntR"/>
    <property type="match status" value="1"/>
</dbReference>
<keyword evidence="3" id="KW-0804">Transcription</keyword>
<dbReference type="PANTHER" id="PTHR43537">
    <property type="entry name" value="TRANSCRIPTIONAL REGULATOR, GNTR FAMILY"/>
    <property type="match status" value="1"/>
</dbReference>
<protein>
    <submittedName>
        <fullName evidence="5">FadR/GntR family transcriptional regulator</fullName>
    </submittedName>
</protein>
<evidence type="ECO:0000313" key="6">
    <source>
        <dbReference type="Proteomes" id="UP001477672"/>
    </source>
</evidence>
<dbReference type="InterPro" id="IPR036390">
    <property type="entry name" value="WH_DNA-bd_sf"/>
</dbReference>
<dbReference type="InterPro" id="IPR008920">
    <property type="entry name" value="TF_FadR/GntR_C"/>
</dbReference>
<feature type="domain" description="HTH gntR-type" evidence="4">
    <location>
        <begin position="16"/>
        <end position="84"/>
    </location>
</feature>
<dbReference type="EMBL" id="JBBMFA010000111">
    <property type="protein sequence ID" value="MEQ2521621.1"/>
    <property type="molecule type" value="Genomic_DNA"/>
</dbReference>
<dbReference type="InterPro" id="IPR000524">
    <property type="entry name" value="Tscrpt_reg_HTH_GntR"/>
</dbReference>
<dbReference type="SUPFAM" id="SSF46785">
    <property type="entry name" value="Winged helix' DNA-binding domain"/>
    <property type="match status" value="1"/>
</dbReference>
<dbReference type="SMART" id="SM00345">
    <property type="entry name" value="HTH_GNTR"/>
    <property type="match status" value="1"/>
</dbReference>
<sequence>MIFRRKERSAVPIAKTRLSDQVAQELQNMIADETYKVGQKLPVENELAQMFSVSRVTVREAVRKLSVMGILDVRQGGGTFVKCLTPESFMTPVLPMLALDKKNLNDIFEVRILIECKSAELAAQNITDAQLEKLKRLLDKMDACALQEDLDTYNQYDTKFHYLISASCGNKVLKTIQGLVGNMVSDAIRASLIAPNALTRSCIYHKKIYDALCAHDPVAAQEYIRTHLEGGAVYIKENA</sequence>
<evidence type="ECO:0000256" key="3">
    <source>
        <dbReference type="ARBA" id="ARBA00023163"/>
    </source>
</evidence>
<evidence type="ECO:0000259" key="4">
    <source>
        <dbReference type="PROSITE" id="PS50949"/>
    </source>
</evidence>
<dbReference type="PROSITE" id="PS50949">
    <property type="entry name" value="HTH_GNTR"/>
    <property type="match status" value="1"/>
</dbReference>
<dbReference type="PRINTS" id="PR00035">
    <property type="entry name" value="HTHGNTR"/>
</dbReference>
<keyword evidence="1" id="KW-0805">Transcription regulation</keyword>
<dbReference type="PANTHER" id="PTHR43537:SF5">
    <property type="entry name" value="UXU OPERON TRANSCRIPTIONAL REGULATOR"/>
    <property type="match status" value="1"/>
</dbReference>
<keyword evidence="6" id="KW-1185">Reference proteome</keyword>
<evidence type="ECO:0000256" key="1">
    <source>
        <dbReference type="ARBA" id="ARBA00023015"/>
    </source>
</evidence>